<dbReference type="EMBL" id="BNJG01000003">
    <property type="protein sequence ID" value="GHO58641.1"/>
    <property type="molecule type" value="Genomic_DNA"/>
</dbReference>
<keyword evidence="7" id="KW-1185">Reference proteome</keyword>
<evidence type="ECO:0000256" key="2">
    <source>
        <dbReference type="PROSITE-ProRule" id="PRU00169"/>
    </source>
</evidence>
<feature type="domain" description="OmpR/PhoB-type" evidence="5">
    <location>
        <begin position="133"/>
        <end position="232"/>
    </location>
</feature>
<evidence type="ECO:0000256" key="3">
    <source>
        <dbReference type="PROSITE-ProRule" id="PRU01091"/>
    </source>
</evidence>
<dbReference type="InterPro" id="IPR001867">
    <property type="entry name" value="OmpR/PhoB-type_DNA-bd"/>
</dbReference>
<feature type="DNA-binding region" description="OmpR/PhoB-type" evidence="3">
    <location>
        <begin position="133"/>
        <end position="232"/>
    </location>
</feature>
<protein>
    <submittedName>
        <fullName evidence="6">DNA-binding response regulator</fullName>
    </submittedName>
</protein>
<dbReference type="SMART" id="SM00448">
    <property type="entry name" value="REC"/>
    <property type="match status" value="1"/>
</dbReference>
<dbReference type="CDD" id="cd00383">
    <property type="entry name" value="trans_reg_C"/>
    <property type="match status" value="1"/>
</dbReference>
<dbReference type="Pfam" id="PF00486">
    <property type="entry name" value="Trans_reg_C"/>
    <property type="match status" value="1"/>
</dbReference>
<keyword evidence="2" id="KW-0597">Phosphoprotein</keyword>
<dbReference type="InterPro" id="IPR001789">
    <property type="entry name" value="Sig_transdc_resp-reg_receiver"/>
</dbReference>
<proteinExistence type="predicted"/>
<evidence type="ECO:0000259" key="5">
    <source>
        <dbReference type="PROSITE" id="PS51755"/>
    </source>
</evidence>
<feature type="modified residue" description="4-aspartylphosphate" evidence="2">
    <location>
        <position position="55"/>
    </location>
</feature>
<dbReference type="Gene3D" id="6.10.250.690">
    <property type="match status" value="1"/>
</dbReference>
<dbReference type="PANTHER" id="PTHR48111">
    <property type="entry name" value="REGULATOR OF RPOS"/>
    <property type="match status" value="1"/>
</dbReference>
<dbReference type="InterPro" id="IPR011006">
    <property type="entry name" value="CheY-like_superfamily"/>
</dbReference>
<sequence length="232" mass="26584">MPQEKYILVVDDEPGIRNFIRRNLELRAFKVLLASDGLEALAHFDQANVVLVILDIMLPNMDGLEVCRRIRQKSTVPIIMLTALGEDADKIVALDQGADDYLTKPFSVGELMARVKAVLRRSHWAFDEVPLSAGVKRFGSLEIDFEQKQVWRDGDPVKLSPTEFHLLQELALHPGKIFTHEALLRRVWGVEYRSESEYLRVYIGRLRRKLEANPSRPTHIMTEPGIGYYMTN</sequence>
<dbReference type="InterPro" id="IPR036388">
    <property type="entry name" value="WH-like_DNA-bd_sf"/>
</dbReference>
<dbReference type="PROSITE" id="PS50110">
    <property type="entry name" value="RESPONSE_REGULATORY"/>
    <property type="match status" value="1"/>
</dbReference>
<gene>
    <name evidence="6" type="ORF">KSB_71160</name>
</gene>
<dbReference type="GO" id="GO:0003677">
    <property type="term" value="F:DNA binding"/>
    <property type="evidence" value="ECO:0007669"/>
    <property type="project" value="UniProtKB-KW"/>
</dbReference>
<dbReference type="SUPFAM" id="SSF52172">
    <property type="entry name" value="CheY-like"/>
    <property type="match status" value="1"/>
</dbReference>
<feature type="domain" description="Response regulatory" evidence="4">
    <location>
        <begin position="6"/>
        <end position="119"/>
    </location>
</feature>
<keyword evidence="1 3" id="KW-0238">DNA-binding</keyword>
<dbReference type="Pfam" id="PF00072">
    <property type="entry name" value="Response_reg"/>
    <property type="match status" value="1"/>
</dbReference>
<accession>A0ABQ3V0H7</accession>
<evidence type="ECO:0000313" key="7">
    <source>
        <dbReference type="Proteomes" id="UP000654345"/>
    </source>
</evidence>
<name>A0ABQ3V0H7_9CHLR</name>
<dbReference type="InterPro" id="IPR016032">
    <property type="entry name" value="Sig_transdc_resp-reg_C-effctor"/>
</dbReference>
<dbReference type="InterPro" id="IPR039420">
    <property type="entry name" value="WalR-like"/>
</dbReference>
<organism evidence="6 7">
    <name type="scientific">Ktedonobacter robiniae</name>
    <dbReference type="NCBI Taxonomy" id="2778365"/>
    <lineage>
        <taxon>Bacteria</taxon>
        <taxon>Bacillati</taxon>
        <taxon>Chloroflexota</taxon>
        <taxon>Ktedonobacteria</taxon>
        <taxon>Ktedonobacterales</taxon>
        <taxon>Ktedonobacteraceae</taxon>
        <taxon>Ktedonobacter</taxon>
    </lineage>
</organism>
<evidence type="ECO:0000313" key="6">
    <source>
        <dbReference type="EMBL" id="GHO58641.1"/>
    </source>
</evidence>
<dbReference type="SMART" id="SM00862">
    <property type="entry name" value="Trans_reg_C"/>
    <property type="match status" value="1"/>
</dbReference>
<evidence type="ECO:0000259" key="4">
    <source>
        <dbReference type="PROSITE" id="PS50110"/>
    </source>
</evidence>
<dbReference type="Gene3D" id="1.10.10.10">
    <property type="entry name" value="Winged helix-like DNA-binding domain superfamily/Winged helix DNA-binding domain"/>
    <property type="match status" value="1"/>
</dbReference>
<comment type="caution">
    <text evidence="6">The sequence shown here is derived from an EMBL/GenBank/DDBJ whole genome shotgun (WGS) entry which is preliminary data.</text>
</comment>
<dbReference type="Gene3D" id="3.40.50.2300">
    <property type="match status" value="1"/>
</dbReference>
<dbReference type="Proteomes" id="UP000654345">
    <property type="component" value="Unassembled WGS sequence"/>
</dbReference>
<dbReference type="RefSeq" id="WP_201374901.1">
    <property type="nucleotide sequence ID" value="NZ_BNJG01000003.1"/>
</dbReference>
<evidence type="ECO:0000256" key="1">
    <source>
        <dbReference type="ARBA" id="ARBA00023125"/>
    </source>
</evidence>
<dbReference type="PANTHER" id="PTHR48111:SF50">
    <property type="entry name" value="KDP OPERON TRANSCRIPTIONAL REGULATORY PROTEIN KDPE"/>
    <property type="match status" value="1"/>
</dbReference>
<dbReference type="PROSITE" id="PS51755">
    <property type="entry name" value="OMPR_PHOB"/>
    <property type="match status" value="1"/>
</dbReference>
<dbReference type="SUPFAM" id="SSF46894">
    <property type="entry name" value="C-terminal effector domain of the bipartite response regulators"/>
    <property type="match status" value="1"/>
</dbReference>
<reference evidence="6 7" key="1">
    <citation type="journal article" date="2021" name="Int. J. Syst. Evol. Microbiol.">
        <title>Reticulibacter mediterranei gen. nov., sp. nov., within the new family Reticulibacteraceae fam. nov., and Ktedonospora formicarum gen. nov., sp. nov., Ktedonobacter robiniae sp. nov., Dictyobacter formicarum sp. nov. and Dictyobacter arantiisoli sp. nov., belonging to the class Ktedonobacteria.</title>
        <authorList>
            <person name="Yabe S."/>
            <person name="Zheng Y."/>
            <person name="Wang C.M."/>
            <person name="Sakai Y."/>
            <person name="Abe K."/>
            <person name="Yokota A."/>
            <person name="Donadio S."/>
            <person name="Cavaletti L."/>
            <person name="Monciardini P."/>
        </authorList>
    </citation>
    <scope>NUCLEOTIDE SEQUENCE [LARGE SCALE GENOMIC DNA]</scope>
    <source>
        <strain evidence="6 7">SOSP1-30</strain>
    </source>
</reference>